<dbReference type="AlphaFoldDB" id="A0A2S8FD18"/>
<feature type="transmembrane region" description="Helical" evidence="1">
    <location>
        <begin position="119"/>
        <end position="139"/>
    </location>
</feature>
<keyword evidence="1" id="KW-0472">Membrane</keyword>
<dbReference type="SUPFAM" id="SSF52047">
    <property type="entry name" value="RNI-like"/>
    <property type="match status" value="1"/>
</dbReference>
<gene>
    <name evidence="2" type="ORF">C5Y98_21080</name>
</gene>
<keyword evidence="1" id="KW-1133">Transmembrane helix</keyword>
<dbReference type="Gene3D" id="3.80.10.10">
    <property type="entry name" value="Ribonuclease Inhibitor"/>
    <property type="match status" value="1"/>
</dbReference>
<dbReference type="EMBL" id="PUIB01000021">
    <property type="protein sequence ID" value="PQO30056.1"/>
    <property type="molecule type" value="Genomic_DNA"/>
</dbReference>
<feature type="transmembrane region" description="Helical" evidence="1">
    <location>
        <begin position="7"/>
        <end position="25"/>
    </location>
</feature>
<proteinExistence type="predicted"/>
<comment type="caution">
    <text evidence="2">The sequence shown here is derived from an EMBL/GenBank/DDBJ whole genome shotgun (WGS) entry which is preliminary data.</text>
</comment>
<feature type="transmembrane region" description="Helical" evidence="1">
    <location>
        <begin position="86"/>
        <end position="107"/>
    </location>
</feature>
<dbReference type="Proteomes" id="UP000239388">
    <property type="component" value="Unassembled WGS sequence"/>
</dbReference>
<keyword evidence="1" id="KW-0812">Transmembrane</keyword>
<dbReference type="InterPro" id="IPR032675">
    <property type="entry name" value="LRR_dom_sf"/>
</dbReference>
<evidence type="ECO:0000313" key="3">
    <source>
        <dbReference type="Proteomes" id="UP000239388"/>
    </source>
</evidence>
<accession>A0A2S8FD18</accession>
<protein>
    <recommendedName>
        <fullName evidence="4">Leucine Rich repeats (2 copies)</fullName>
    </recommendedName>
</protein>
<evidence type="ECO:0008006" key="4">
    <source>
        <dbReference type="Google" id="ProtNLM"/>
    </source>
</evidence>
<name>A0A2S8FD18_9BACT</name>
<sequence>MRWLVRCVKVALFMGIALPVVWIGLAGEPTFDARYWVCGLDPDPVFSEQYWEHGWPLVYLRRHVVNEESAFYRVDHGFLKFTGVRLAADMLILAVILGAAGYVLWAPAKSAALRGFAKFSLRSALAGVTIVCLAAASYGNAWRQSQYELAVGARLEQLGHRVQYGRSGPRWLTRLFTRDSEWVTFRVMKEFQLFEEAGDRDLEIALQAGLKDAAHLQELHLGDSRITDDGLARLLAARRSWSIEKLSVDRTPITGQAFVGCRSLDQLEVIWMNESKCTDAGVAAVSRLPGVTFLNVSDCPVTAKSIDYALEMPKLRKFVAFYSSIVAADGDELRARGVECLPEDNPEFVDVFSESSASDPFAASEFFDDNPFERSSN</sequence>
<evidence type="ECO:0000313" key="2">
    <source>
        <dbReference type="EMBL" id="PQO30056.1"/>
    </source>
</evidence>
<evidence type="ECO:0000256" key="1">
    <source>
        <dbReference type="SAM" id="Phobius"/>
    </source>
</evidence>
<organism evidence="2 3">
    <name type="scientific">Blastopirellula marina</name>
    <dbReference type="NCBI Taxonomy" id="124"/>
    <lineage>
        <taxon>Bacteria</taxon>
        <taxon>Pseudomonadati</taxon>
        <taxon>Planctomycetota</taxon>
        <taxon>Planctomycetia</taxon>
        <taxon>Pirellulales</taxon>
        <taxon>Pirellulaceae</taxon>
        <taxon>Blastopirellula</taxon>
    </lineage>
</organism>
<reference evidence="2 3" key="1">
    <citation type="submission" date="2018-02" db="EMBL/GenBank/DDBJ databases">
        <title>Comparative genomes isolates from brazilian mangrove.</title>
        <authorList>
            <person name="Araujo J.E."/>
            <person name="Taketani R.G."/>
            <person name="Silva M.C.P."/>
            <person name="Loureco M.V."/>
            <person name="Andreote F.D."/>
        </authorList>
    </citation>
    <scope>NUCLEOTIDE SEQUENCE [LARGE SCALE GENOMIC DNA]</scope>
    <source>
        <strain evidence="2 3">NAP PRIS-MGV</strain>
    </source>
</reference>